<dbReference type="HOGENOM" id="CLU_2194901_0_0_11"/>
<evidence type="ECO:0000313" key="1">
    <source>
        <dbReference type="EMBL" id="ABG99720.1"/>
    </source>
</evidence>
<reference evidence="2" key="1">
    <citation type="journal article" date="2006" name="Proc. Natl. Acad. Sci. U.S.A.">
        <title>The complete genome of Rhodococcus sp. RHA1 provides insights into a catabolic powerhouse.</title>
        <authorList>
            <person name="McLeod M.P."/>
            <person name="Warren R.L."/>
            <person name="Hsiao W.W.L."/>
            <person name="Araki N."/>
            <person name="Myhre M."/>
            <person name="Fernandes C."/>
            <person name="Miyazawa D."/>
            <person name="Wong W."/>
            <person name="Lillquist A.L."/>
            <person name="Wang D."/>
            <person name="Dosanjh M."/>
            <person name="Hara H."/>
            <person name="Petrescu A."/>
            <person name="Morin R.D."/>
            <person name="Yang G."/>
            <person name="Stott J.M."/>
            <person name="Schein J.E."/>
            <person name="Shin H."/>
            <person name="Smailus D."/>
            <person name="Siddiqui A.S."/>
            <person name="Marra M.A."/>
            <person name="Jones S.J.M."/>
            <person name="Holt R."/>
            <person name="Brinkman F.S.L."/>
            <person name="Miyauchi K."/>
            <person name="Fukuda M."/>
            <person name="Davies J.E."/>
            <person name="Mohn W.W."/>
            <person name="Eltis L.D."/>
        </authorList>
    </citation>
    <scope>NUCLEOTIDE SEQUENCE [LARGE SCALE GENOMIC DNA]</scope>
    <source>
        <strain evidence="2">RHA1</strain>
    </source>
</reference>
<dbReference type="KEGG" id="rha:RHA1_ro08676"/>
<protein>
    <submittedName>
        <fullName evidence="1">Uncharacterized protein</fullName>
    </submittedName>
</protein>
<sequence>MFSEGLRFEIWVIGVARWLRFRGIASLWAWVDADPQARSPRTVEVRACPLKGIGEGLVWSQPCQLRRPRCRLHTEQQVRRGGNLTDLLNRGCLGLRCDEVDDIYERVA</sequence>
<dbReference type="AlphaFoldDB" id="Q0RYB6"/>
<dbReference type="Proteomes" id="UP000008710">
    <property type="component" value="Plasmid pRHL1"/>
</dbReference>
<evidence type="ECO:0000313" key="2">
    <source>
        <dbReference type="Proteomes" id="UP000008710"/>
    </source>
</evidence>
<proteinExistence type="predicted"/>
<name>Q0RYB6_RHOJR</name>
<dbReference type="EMBL" id="CP000432">
    <property type="protein sequence ID" value="ABG99720.1"/>
    <property type="molecule type" value="Genomic_DNA"/>
</dbReference>
<keyword evidence="1" id="KW-0614">Plasmid</keyword>
<geneLocation type="plasmid" evidence="1 2">
    <name>pRHL1</name>
</geneLocation>
<accession>Q0RYB6</accession>
<organism evidence="1 2">
    <name type="scientific">Rhodococcus jostii (strain RHA1)</name>
    <dbReference type="NCBI Taxonomy" id="101510"/>
    <lineage>
        <taxon>Bacteria</taxon>
        <taxon>Bacillati</taxon>
        <taxon>Actinomycetota</taxon>
        <taxon>Actinomycetes</taxon>
        <taxon>Mycobacteriales</taxon>
        <taxon>Nocardiaceae</taxon>
        <taxon>Rhodococcus</taxon>
    </lineage>
</organism>
<gene>
    <name evidence="1" type="ordered locus">RHA1_ro08676</name>
</gene>